<evidence type="ECO:0000313" key="9">
    <source>
        <dbReference type="EMBL" id="AJC87265.1"/>
    </source>
</evidence>
<dbReference type="UniPathway" id="UPA00219"/>
<evidence type="ECO:0000313" key="10">
    <source>
        <dbReference type="Proteomes" id="UP000031163"/>
    </source>
</evidence>
<dbReference type="EMBL" id="CP007770">
    <property type="protein sequence ID" value="AJC87265.1"/>
    <property type="molecule type" value="Genomic_DNA"/>
</dbReference>
<protein>
    <recommendedName>
        <fullName evidence="7">UDP-N-acetylmuramoylalanine--D-glutamate ligase</fullName>
        <ecNumber evidence="7">6.3.2.9</ecNumber>
    </recommendedName>
    <alternativeName>
        <fullName evidence="7">D-glutamic acid-adding enzyme</fullName>
    </alternativeName>
    <alternativeName>
        <fullName evidence="7">UDP-N-acetylmuramoyl-L-alanyl-D-glutamate synthetase</fullName>
    </alternativeName>
</protein>
<dbReference type="HAMAP" id="MF_00639">
    <property type="entry name" value="MurD"/>
    <property type="match status" value="1"/>
</dbReference>
<evidence type="ECO:0000256" key="6">
    <source>
        <dbReference type="ARBA" id="ARBA00022840"/>
    </source>
</evidence>
<dbReference type="InterPro" id="IPR013221">
    <property type="entry name" value="Mur_ligase_cen"/>
</dbReference>
<dbReference type="GO" id="GO:0009252">
    <property type="term" value="P:peptidoglycan biosynthetic process"/>
    <property type="evidence" value="ECO:0007669"/>
    <property type="project" value="UniProtKB-UniRule"/>
</dbReference>
<evidence type="ECO:0000256" key="3">
    <source>
        <dbReference type="ARBA" id="ARBA00022490"/>
    </source>
</evidence>
<dbReference type="GeneID" id="74431082"/>
<dbReference type="NCBIfam" id="TIGR01087">
    <property type="entry name" value="murD"/>
    <property type="match status" value="1"/>
</dbReference>
<keyword evidence="3 7" id="KW-0963">Cytoplasm</keyword>
<sequence>MKISLFGYGKTTKAFAQRFANCDIYDDNFKDISKDEFNNTFLPPHEFDSNKSTLEIPSPGFPNDHFLIKNAKNLISEYDFFYDAMPKSVWISGTNGKTTTTQMTHHLLKHINAQMGANIGIPLANLDTNANLWILESSSFSLFYTKVAKPEIYALLPISPDHLSWHNNFKEYEEAKLKVLKRMNENDVAILPKKYETYPCAAHIISYFDEYELAHKMEIDVEKINFKTPFLLDAIMALSIEKIILDRCSYDLLNEFKIEKDKLEELNDHKNRLWVNDTKATNLDASLAALKRYKEKSIHLIIGGDDKGVDLSDLFNFMKTLNIKLYAIGSNTDKILTLAKKANIQAYSCKFLDVAVNKINENLKIGEIALLSPACASLDQFKSYQERGEKFKKYIANLT</sequence>
<evidence type="ECO:0000256" key="2">
    <source>
        <dbReference type="ARBA" id="ARBA00004752"/>
    </source>
</evidence>
<evidence type="ECO:0000256" key="4">
    <source>
        <dbReference type="ARBA" id="ARBA00022598"/>
    </source>
</evidence>
<keyword evidence="7" id="KW-0573">Peptidoglycan synthesis</keyword>
<feature type="domain" description="Mur ligase central" evidence="8">
    <location>
        <begin position="91"/>
        <end position="195"/>
    </location>
</feature>
<feature type="binding site" evidence="7">
    <location>
        <begin position="93"/>
        <end position="99"/>
    </location>
    <ligand>
        <name>ATP</name>
        <dbReference type="ChEBI" id="CHEBI:30616"/>
    </ligand>
</feature>
<dbReference type="GO" id="GO:0005524">
    <property type="term" value="F:ATP binding"/>
    <property type="evidence" value="ECO:0007669"/>
    <property type="project" value="UniProtKB-UniRule"/>
</dbReference>
<dbReference type="KEGG" id="cis:CINS_0263"/>
<dbReference type="EC" id="6.3.2.9" evidence="7"/>
<dbReference type="Pfam" id="PF08245">
    <property type="entry name" value="Mur_ligase_M"/>
    <property type="match status" value="1"/>
</dbReference>
<dbReference type="GO" id="GO:0008764">
    <property type="term" value="F:UDP-N-acetylmuramoylalanine-D-glutamate ligase activity"/>
    <property type="evidence" value="ECO:0007669"/>
    <property type="project" value="UniProtKB-UniRule"/>
</dbReference>
<comment type="function">
    <text evidence="7">Cell wall formation. Catalyzes the addition of glutamate to the nucleotide precursor UDP-N-acetylmuramoyl-L-alanine (UMA).</text>
</comment>
<dbReference type="Proteomes" id="UP000031163">
    <property type="component" value="Chromosome"/>
</dbReference>
<dbReference type="RefSeq" id="WP_039649179.1">
    <property type="nucleotide sequence ID" value="NZ_CP007770.1"/>
</dbReference>
<evidence type="ECO:0000256" key="1">
    <source>
        <dbReference type="ARBA" id="ARBA00004496"/>
    </source>
</evidence>
<keyword evidence="7" id="KW-0961">Cell wall biogenesis/degradation</keyword>
<dbReference type="GO" id="GO:0071555">
    <property type="term" value="P:cell wall organization"/>
    <property type="evidence" value="ECO:0007669"/>
    <property type="project" value="UniProtKB-KW"/>
</dbReference>
<dbReference type="Gene3D" id="3.90.190.20">
    <property type="entry name" value="Mur ligase, C-terminal domain"/>
    <property type="match status" value="1"/>
</dbReference>
<keyword evidence="7" id="KW-0133">Cell shape</keyword>
<dbReference type="PANTHER" id="PTHR43692:SF1">
    <property type="entry name" value="UDP-N-ACETYLMURAMOYLALANINE--D-GLUTAMATE LIGASE"/>
    <property type="match status" value="1"/>
</dbReference>
<proteinExistence type="inferred from homology"/>
<organism evidence="9 10">
    <name type="scientific">Campylobacter insulaenigrae NCTC 12927</name>
    <dbReference type="NCBI Taxonomy" id="1031564"/>
    <lineage>
        <taxon>Bacteria</taxon>
        <taxon>Pseudomonadati</taxon>
        <taxon>Campylobacterota</taxon>
        <taxon>Epsilonproteobacteria</taxon>
        <taxon>Campylobacterales</taxon>
        <taxon>Campylobacteraceae</taxon>
        <taxon>Campylobacter</taxon>
    </lineage>
</organism>
<gene>
    <name evidence="7 9" type="primary">murD</name>
    <name evidence="9" type="ORF">CINS_0263</name>
</gene>
<accession>A0A0A8H0F5</accession>
<dbReference type="GO" id="GO:0005737">
    <property type="term" value="C:cytoplasm"/>
    <property type="evidence" value="ECO:0007669"/>
    <property type="project" value="UniProtKB-SubCell"/>
</dbReference>
<dbReference type="SUPFAM" id="SSF53623">
    <property type="entry name" value="MurD-like peptide ligases, catalytic domain"/>
    <property type="match status" value="1"/>
</dbReference>
<dbReference type="InterPro" id="IPR036615">
    <property type="entry name" value="Mur_ligase_C_dom_sf"/>
</dbReference>
<evidence type="ECO:0000256" key="5">
    <source>
        <dbReference type="ARBA" id="ARBA00022741"/>
    </source>
</evidence>
<name>A0A0A8H0F5_9BACT</name>
<keyword evidence="7" id="KW-0131">Cell cycle</keyword>
<dbReference type="InterPro" id="IPR036565">
    <property type="entry name" value="Mur-like_cat_sf"/>
</dbReference>
<keyword evidence="7" id="KW-0132">Cell division</keyword>
<dbReference type="HOGENOM" id="CLU_032540_2_0_7"/>
<dbReference type="Gene3D" id="3.40.1190.10">
    <property type="entry name" value="Mur-like, catalytic domain"/>
    <property type="match status" value="1"/>
</dbReference>
<keyword evidence="5 7" id="KW-0547">Nucleotide-binding</keyword>
<dbReference type="AlphaFoldDB" id="A0A0A8H0F5"/>
<dbReference type="SUPFAM" id="SSF53244">
    <property type="entry name" value="MurD-like peptide ligases, peptide-binding domain"/>
    <property type="match status" value="1"/>
</dbReference>
<dbReference type="STRING" id="1031564.CINS_0263"/>
<reference evidence="9 10" key="1">
    <citation type="journal article" date="2014" name="Genome Biol. Evol.">
        <title>Comparative Genomics of the Campylobacter lari Group.</title>
        <authorList>
            <person name="Miller W.G."/>
            <person name="Yee E."/>
            <person name="Chapman M.H."/>
            <person name="Smith T.P."/>
            <person name="Bono J.L."/>
            <person name="Huynh S."/>
            <person name="Parker C.T."/>
            <person name="Vandamme P."/>
            <person name="Luong K."/>
            <person name="Korlach J."/>
        </authorList>
    </citation>
    <scope>NUCLEOTIDE SEQUENCE [LARGE SCALE GENOMIC DNA]</scope>
    <source>
        <strain evidence="9 10">NCTC 12927</strain>
    </source>
</reference>
<keyword evidence="4 7" id="KW-0436">Ligase</keyword>
<evidence type="ECO:0000259" key="8">
    <source>
        <dbReference type="Pfam" id="PF08245"/>
    </source>
</evidence>
<comment type="pathway">
    <text evidence="2 7">Cell wall biogenesis; peptidoglycan biosynthesis.</text>
</comment>
<dbReference type="PANTHER" id="PTHR43692">
    <property type="entry name" value="UDP-N-ACETYLMURAMOYLALANINE--D-GLUTAMATE LIGASE"/>
    <property type="match status" value="1"/>
</dbReference>
<dbReference type="InterPro" id="IPR005762">
    <property type="entry name" value="MurD"/>
</dbReference>
<comment type="similarity">
    <text evidence="7">Belongs to the MurCDEF family.</text>
</comment>
<comment type="subcellular location">
    <subcellularLocation>
        <location evidence="1 7">Cytoplasm</location>
    </subcellularLocation>
</comment>
<evidence type="ECO:0000256" key="7">
    <source>
        <dbReference type="HAMAP-Rule" id="MF_00639"/>
    </source>
</evidence>
<comment type="catalytic activity">
    <reaction evidence="7">
        <text>UDP-N-acetyl-alpha-D-muramoyl-L-alanine + D-glutamate + ATP = UDP-N-acetyl-alpha-D-muramoyl-L-alanyl-D-glutamate + ADP + phosphate + H(+)</text>
        <dbReference type="Rhea" id="RHEA:16429"/>
        <dbReference type="ChEBI" id="CHEBI:15378"/>
        <dbReference type="ChEBI" id="CHEBI:29986"/>
        <dbReference type="ChEBI" id="CHEBI:30616"/>
        <dbReference type="ChEBI" id="CHEBI:43474"/>
        <dbReference type="ChEBI" id="CHEBI:83898"/>
        <dbReference type="ChEBI" id="CHEBI:83900"/>
        <dbReference type="ChEBI" id="CHEBI:456216"/>
        <dbReference type="EC" id="6.3.2.9"/>
    </reaction>
</comment>
<dbReference type="GO" id="GO:0051301">
    <property type="term" value="P:cell division"/>
    <property type="evidence" value="ECO:0007669"/>
    <property type="project" value="UniProtKB-KW"/>
</dbReference>
<dbReference type="GO" id="GO:0008360">
    <property type="term" value="P:regulation of cell shape"/>
    <property type="evidence" value="ECO:0007669"/>
    <property type="project" value="UniProtKB-KW"/>
</dbReference>
<keyword evidence="6 7" id="KW-0067">ATP-binding</keyword>